<name>A0AA35UNN6_9PROT</name>
<dbReference type="AlphaFoldDB" id="A0AA35UNN6"/>
<dbReference type="CDD" id="cd00955">
    <property type="entry name" value="Transaldolase_like"/>
    <property type="match status" value="1"/>
</dbReference>
<dbReference type="PROSITE" id="PS00958">
    <property type="entry name" value="TRANSALDOLASE_2"/>
    <property type="match status" value="1"/>
</dbReference>
<sequence length="959" mass="103411">MDVDHKSHDHKSDGRGANPLVALSKHGQSPWLDFIQRSFTENGSLKKLVDEDGLRGVTSNPAIFEKAMGAGTEYDPQMKELLAHETLSAGELYEKLAITDIQATAKVMHPVFVETKGLDGYVSLEVSPYLAFDTVGTTEEARRLWKAVHRENLMIKIPGTKEGIPAFETVTSEGISVNVTLLFSLDAYKNVLEAYIKGLEARHAKGQDISKIASVASFFVSRIDGKIDAEIDKRVAAGDKDADALKALRGKVAIANAKIAYQHYLDVTKSARWQKLAAAGANPQRLLWASTGTKDKAYSDVLYVDSLIGADTVNTIPPATFDAFRDHGKVSDSLTHDVAGATHVMAEQKRLGLNLDAVTETLVTEGCASFCDAFDKLLGAVANKQRTFLGDKLIAQEAHLPGEFAAAVKAEVENWRKHGKLRKLWARDPSVWTGGEEAKWLKWLDIVDERLAHVDELEAFAKEVRAKGFTDVLLLGMGGSSLGPEVIAETFGGHEGFPTLHVLDSTDPQQVVTYEKSVDLKKTLFIVSSKSGGTLEPNILKAYFFAAAEKALGHAPGSHFVAVTDPGSHMEAVARKDGFWKIFYGEKEIGGRFSVLSNFGLVPAAASGLNVRHFLHSALHGVREAAASVPPEENDALKLGVILGVGATTFGRDKVTIVASPAIYDLGAWLEQLIAESTGKRGKGLIPIDDETLGAASVYGKDRVFAYLRLKDAPCPHQEKAIKALRDAGEPVVTLDLADKIQVAQAFFHWEFATAVAGSVLGIDPFDQPDVEASKVETKKLTNAFNETGALPPETPFAKDGPFAFYADGTNAKALGTGDVVAILKAHFGRVKAGDYVGVLAYVERDTATREWIQKVRLGLRDALKVATAAEFGPRFLHSTGQAYKGGPDTGVFLQITADDVADLGVPGEKYTFGVVKAAQARGDFDVLSERHRRALRVHVSGSLDVGLKLLAEAIAKAV</sequence>
<dbReference type="RefSeq" id="WP_289843567.1">
    <property type="nucleotide sequence ID" value="NZ_CATKSH010000008.1"/>
</dbReference>
<dbReference type="InterPro" id="IPR013785">
    <property type="entry name" value="Aldolase_TIM"/>
</dbReference>
<dbReference type="PROSITE" id="PS51463">
    <property type="entry name" value="P_GLUCOSE_ISOMERASE_3"/>
    <property type="match status" value="1"/>
</dbReference>
<comment type="subcellular location">
    <subcellularLocation>
        <location evidence="2 11">Cytoplasm</location>
    </subcellularLocation>
</comment>
<organism evidence="14 15">
    <name type="scientific">Brytella acorum</name>
    <dbReference type="NCBI Taxonomy" id="2959299"/>
    <lineage>
        <taxon>Bacteria</taxon>
        <taxon>Pseudomonadati</taxon>
        <taxon>Pseudomonadota</taxon>
        <taxon>Alphaproteobacteria</taxon>
        <taxon>Acetobacterales</taxon>
        <taxon>Acetobacteraceae</taxon>
        <taxon>Brytella</taxon>
    </lineage>
</organism>
<dbReference type="SUPFAM" id="SSF53697">
    <property type="entry name" value="SIS domain"/>
    <property type="match status" value="1"/>
</dbReference>
<dbReference type="Pfam" id="PF00342">
    <property type="entry name" value="PGI"/>
    <property type="match status" value="1"/>
</dbReference>
<dbReference type="GO" id="GO:0006096">
    <property type="term" value="P:glycolytic process"/>
    <property type="evidence" value="ECO:0007669"/>
    <property type="project" value="UniProtKB-KW"/>
</dbReference>
<evidence type="ECO:0000256" key="2">
    <source>
        <dbReference type="ARBA" id="ARBA00004496"/>
    </source>
</evidence>
<comment type="catalytic activity">
    <reaction evidence="10 11">
        <text>D-sedoheptulose 7-phosphate + D-glyceraldehyde 3-phosphate = D-erythrose 4-phosphate + beta-D-fructose 6-phosphate</text>
        <dbReference type="Rhea" id="RHEA:17053"/>
        <dbReference type="ChEBI" id="CHEBI:16897"/>
        <dbReference type="ChEBI" id="CHEBI:57483"/>
        <dbReference type="ChEBI" id="CHEBI:57634"/>
        <dbReference type="ChEBI" id="CHEBI:59776"/>
        <dbReference type="EC" id="2.2.1.2"/>
    </reaction>
</comment>
<keyword evidence="12" id="KW-0324">Glycolysis</keyword>
<protein>
    <recommendedName>
        <fullName evidence="5 11">Transaldolase</fullName>
        <ecNumber evidence="5 11">2.2.1.2</ecNumber>
    </recommendedName>
</protein>
<keyword evidence="6 11" id="KW-0963">Cytoplasm</keyword>
<dbReference type="SUPFAM" id="SSF51569">
    <property type="entry name" value="Aldolase"/>
    <property type="match status" value="1"/>
</dbReference>
<reference evidence="14" key="1">
    <citation type="submission" date="2023-03" db="EMBL/GenBank/DDBJ databases">
        <authorList>
            <person name="Cleenwerck I."/>
        </authorList>
    </citation>
    <scope>NUCLEOTIDE SEQUENCE</scope>
    <source>
        <strain evidence="14">LMG 32879</strain>
    </source>
</reference>
<evidence type="ECO:0000256" key="12">
    <source>
        <dbReference type="RuleBase" id="RU000612"/>
    </source>
</evidence>
<gene>
    <name evidence="11" type="primary">tal</name>
    <name evidence="14" type="ORF">LMG32879_001626</name>
</gene>
<evidence type="ECO:0000256" key="13">
    <source>
        <dbReference type="SAM" id="MobiDB-lite"/>
    </source>
</evidence>
<dbReference type="GO" id="GO:0005737">
    <property type="term" value="C:cytoplasm"/>
    <property type="evidence" value="ECO:0007669"/>
    <property type="project" value="UniProtKB-SubCell"/>
</dbReference>
<keyword evidence="9 11" id="KW-0704">Schiff base</keyword>
<dbReference type="NCBIfam" id="NF002881">
    <property type="entry name" value="PRK03343.1"/>
    <property type="match status" value="1"/>
</dbReference>
<accession>A0AA35UNN6</accession>
<dbReference type="HAMAP" id="MF_00493">
    <property type="entry name" value="Transaldolase_2"/>
    <property type="match status" value="1"/>
</dbReference>
<dbReference type="PANTHER" id="PTHR10683">
    <property type="entry name" value="TRANSALDOLASE"/>
    <property type="match status" value="1"/>
</dbReference>
<dbReference type="EMBL" id="CATKSH010000008">
    <property type="protein sequence ID" value="CAI9120787.1"/>
    <property type="molecule type" value="Genomic_DNA"/>
</dbReference>
<dbReference type="InterPro" id="IPR046348">
    <property type="entry name" value="SIS_dom_sf"/>
</dbReference>
<feature type="compositionally biased region" description="Basic and acidic residues" evidence="13">
    <location>
        <begin position="1"/>
        <end position="14"/>
    </location>
</feature>
<dbReference type="GO" id="GO:0006094">
    <property type="term" value="P:gluconeogenesis"/>
    <property type="evidence" value="ECO:0007669"/>
    <property type="project" value="UniProtKB-KW"/>
</dbReference>
<dbReference type="InterPro" id="IPR004732">
    <property type="entry name" value="Transaldolase_2"/>
</dbReference>
<comment type="similarity">
    <text evidence="12">Belongs to the GPI family.</text>
</comment>
<evidence type="ECO:0000256" key="3">
    <source>
        <dbReference type="ARBA" id="ARBA00004857"/>
    </source>
</evidence>
<comment type="similarity">
    <text evidence="4 11">Belongs to the transaldolase family. Type 2 subfamily.</text>
</comment>
<comment type="function">
    <text evidence="1 11">Transaldolase is important for the balance of metabolites in the pentose-phosphate pathway.</text>
</comment>
<evidence type="ECO:0000256" key="10">
    <source>
        <dbReference type="ARBA" id="ARBA00048810"/>
    </source>
</evidence>
<dbReference type="NCBIfam" id="TIGR00876">
    <property type="entry name" value="tal_mycobact"/>
    <property type="match status" value="1"/>
</dbReference>
<evidence type="ECO:0000256" key="5">
    <source>
        <dbReference type="ARBA" id="ARBA00013151"/>
    </source>
</evidence>
<dbReference type="EC" id="2.2.1.2" evidence="5 11"/>
<dbReference type="InterPro" id="IPR001672">
    <property type="entry name" value="G6P_Isomerase"/>
</dbReference>
<evidence type="ECO:0000313" key="14">
    <source>
        <dbReference type="EMBL" id="CAI9120787.1"/>
    </source>
</evidence>
<feature type="region of interest" description="Disordered" evidence="13">
    <location>
        <begin position="1"/>
        <end position="20"/>
    </location>
</feature>
<dbReference type="Gene3D" id="3.20.20.70">
    <property type="entry name" value="Aldolase class I"/>
    <property type="match status" value="1"/>
</dbReference>
<dbReference type="GO" id="GO:0004347">
    <property type="term" value="F:glucose-6-phosphate isomerase activity"/>
    <property type="evidence" value="ECO:0007669"/>
    <property type="project" value="UniProtKB-EC"/>
</dbReference>
<dbReference type="PROSITE" id="PS01054">
    <property type="entry name" value="TRANSALDOLASE_1"/>
    <property type="match status" value="1"/>
</dbReference>
<dbReference type="NCBIfam" id="NF007080">
    <property type="entry name" value="PRK09533.1"/>
    <property type="match status" value="1"/>
</dbReference>
<dbReference type="InterPro" id="IPR035476">
    <property type="entry name" value="SIS_PGI_1"/>
</dbReference>
<dbReference type="CDD" id="cd05015">
    <property type="entry name" value="SIS_PGI_1"/>
    <property type="match status" value="1"/>
</dbReference>
<comment type="catalytic activity">
    <reaction evidence="12">
        <text>alpha-D-glucose 6-phosphate = beta-D-fructose 6-phosphate</text>
        <dbReference type="Rhea" id="RHEA:11816"/>
        <dbReference type="ChEBI" id="CHEBI:57634"/>
        <dbReference type="ChEBI" id="CHEBI:58225"/>
        <dbReference type="EC" id="5.3.1.9"/>
    </reaction>
</comment>
<evidence type="ECO:0000256" key="11">
    <source>
        <dbReference type="HAMAP-Rule" id="MF_00493"/>
    </source>
</evidence>
<dbReference type="InterPro" id="IPR018225">
    <property type="entry name" value="Transaldolase_AS"/>
</dbReference>
<evidence type="ECO:0000256" key="4">
    <source>
        <dbReference type="ARBA" id="ARBA00008426"/>
    </source>
</evidence>
<dbReference type="Proteomes" id="UP001176960">
    <property type="component" value="Unassembled WGS sequence"/>
</dbReference>
<comment type="pathway">
    <text evidence="12">Carbohydrate degradation; glycolysis; D-glyceraldehyde 3-phosphate and glycerone phosphate from D-glucose: step 2/4.</text>
</comment>
<evidence type="ECO:0000256" key="8">
    <source>
        <dbReference type="ARBA" id="ARBA00023126"/>
    </source>
</evidence>
<keyword evidence="12 14" id="KW-0413">Isomerase</keyword>
<dbReference type="InterPro" id="IPR001585">
    <property type="entry name" value="TAL/FSA"/>
</dbReference>
<evidence type="ECO:0000256" key="7">
    <source>
        <dbReference type="ARBA" id="ARBA00022679"/>
    </source>
</evidence>
<proteinExistence type="inferred from homology"/>
<dbReference type="GO" id="GO:0097367">
    <property type="term" value="F:carbohydrate derivative binding"/>
    <property type="evidence" value="ECO:0007669"/>
    <property type="project" value="InterPro"/>
</dbReference>
<dbReference type="PRINTS" id="PR00662">
    <property type="entry name" value="G6PISOMERASE"/>
</dbReference>
<comment type="pathway">
    <text evidence="3 11">Carbohydrate degradation; pentose phosphate pathway; D-glyceraldehyde 3-phosphate and beta-D-fructose 6-phosphate from D-ribose 5-phosphate and D-xylulose 5-phosphate (non-oxidative stage): step 2/3.</text>
</comment>
<evidence type="ECO:0000256" key="1">
    <source>
        <dbReference type="ARBA" id="ARBA00003518"/>
    </source>
</evidence>
<dbReference type="PANTHER" id="PTHR10683:SF31">
    <property type="entry name" value="TRANSALDOLASE"/>
    <property type="match status" value="1"/>
</dbReference>
<comment type="caution">
    <text evidence="14">The sequence shown here is derived from an EMBL/GenBank/DDBJ whole genome shotgun (WGS) entry which is preliminary data.</text>
</comment>
<keyword evidence="7 11" id="KW-0808">Transferase</keyword>
<dbReference type="Gene3D" id="3.40.50.10490">
    <property type="entry name" value="Glucose-6-phosphate isomerase like protein, domain 1"/>
    <property type="match status" value="3"/>
</dbReference>
<keyword evidence="12" id="KW-0312">Gluconeogenesis</keyword>
<evidence type="ECO:0000256" key="6">
    <source>
        <dbReference type="ARBA" id="ARBA00022490"/>
    </source>
</evidence>
<feature type="active site" description="Schiff-base intermediate with substrate" evidence="11">
    <location>
        <position position="156"/>
    </location>
</feature>
<dbReference type="Pfam" id="PF00923">
    <property type="entry name" value="TAL_FSA"/>
    <property type="match status" value="1"/>
</dbReference>
<dbReference type="GO" id="GO:0004801">
    <property type="term" value="F:transaldolase activity"/>
    <property type="evidence" value="ECO:0007669"/>
    <property type="project" value="UniProtKB-UniRule"/>
</dbReference>
<keyword evidence="8 11" id="KW-0570">Pentose shunt</keyword>
<dbReference type="GO" id="GO:0006098">
    <property type="term" value="P:pentose-phosphate shunt"/>
    <property type="evidence" value="ECO:0007669"/>
    <property type="project" value="UniProtKB-UniRule"/>
</dbReference>
<evidence type="ECO:0000313" key="15">
    <source>
        <dbReference type="Proteomes" id="UP001176960"/>
    </source>
</evidence>
<evidence type="ECO:0000256" key="9">
    <source>
        <dbReference type="ARBA" id="ARBA00023270"/>
    </source>
</evidence>
<keyword evidence="15" id="KW-1185">Reference proteome</keyword>